<comment type="caution">
    <text evidence="1">The sequence shown here is derived from an EMBL/GenBank/DDBJ whole genome shotgun (WGS) entry which is preliminary data.</text>
</comment>
<reference evidence="1 2" key="1">
    <citation type="submission" date="2015-01" db="EMBL/GenBank/DDBJ databases">
        <title>Desulfovibrio sp. JC271 draft genome sequence.</title>
        <authorList>
            <person name="Shivani Y."/>
            <person name="Subhash Y."/>
            <person name="Sasikala C."/>
            <person name="Ramana C.V."/>
        </authorList>
    </citation>
    <scope>NUCLEOTIDE SEQUENCE [LARGE SCALE GENOMIC DNA]</scope>
    <source>
        <strain evidence="1 2">JC271</strain>
    </source>
</reference>
<dbReference type="RefSeq" id="WP_066854614.1">
    <property type="nucleotide sequence ID" value="NZ_JXMS01000012.1"/>
</dbReference>
<dbReference type="SUPFAM" id="SSF102198">
    <property type="entry name" value="Putative cyclase"/>
    <property type="match status" value="1"/>
</dbReference>
<protein>
    <submittedName>
        <fullName evidence="1">Hydrolase</fullName>
    </submittedName>
</protein>
<dbReference type="GO" id="GO:0004061">
    <property type="term" value="F:arylformamidase activity"/>
    <property type="evidence" value="ECO:0007669"/>
    <property type="project" value="InterPro"/>
</dbReference>
<dbReference type="PATRIC" id="fig|1560234.3.peg.569"/>
<evidence type="ECO:0000313" key="2">
    <source>
        <dbReference type="Proteomes" id="UP000091979"/>
    </source>
</evidence>
<keyword evidence="1" id="KW-0378">Hydrolase</keyword>
<evidence type="ECO:0000313" key="1">
    <source>
        <dbReference type="EMBL" id="OBQ51904.1"/>
    </source>
</evidence>
<dbReference type="Proteomes" id="UP000091979">
    <property type="component" value="Unassembled WGS sequence"/>
</dbReference>
<dbReference type="EMBL" id="JXMS01000012">
    <property type="protein sequence ID" value="OBQ51904.1"/>
    <property type="molecule type" value="Genomic_DNA"/>
</dbReference>
<dbReference type="GO" id="GO:0019441">
    <property type="term" value="P:L-tryptophan catabolic process to kynurenine"/>
    <property type="evidence" value="ECO:0007669"/>
    <property type="project" value="InterPro"/>
</dbReference>
<organism evidence="1 2">
    <name type="scientific">Halodesulfovibrio spirochaetisodalis</name>
    <dbReference type="NCBI Taxonomy" id="1560234"/>
    <lineage>
        <taxon>Bacteria</taxon>
        <taxon>Pseudomonadati</taxon>
        <taxon>Thermodesulfobacteriota</taxon>
        <taxon>Desulfovibrionia</taxon>
        <taxon>Desulfovibrionales</taxon>
        <taxon>Desulfovibrionaceae</taxon>
        <taxon>Halodesulfovibrio</taxon>
    </lineage>
</organism>
<dbReference type="InterPro" id="IPR007325">
    <property type="entry name" value="KFase/CYL"/>
</dbReference>
<dbReference type="PANTHER" id="PTHR31118">
    <property type="entry name" value="CYCLASE-LIKE PROTEIN 2"/>
    <property type="match status" value="1"/>
</dbReference>
<dbReference type="STRING" id="1560234.SP90_08720"/>
<gene>
    <name evidence="1" type="ORF">SP90_08720</name>
</gene>
<dbReference type="PANTHER" id="PTHR31118:SF12">
    <property type="entry name" value="CYCLASE-LIKE PROTEIN 2"/>
    <property type="match status" value="1"/>
</dbReference>
<dbReference type="Pfam" id="PF04199">
    <property type="entry name" value="Cyclase"/>
    <property type="match status" value="1"/>
</dbReference>
<name>A0A1B7XD23_9BACT</name>
<dbReference type="Gene3D" id="3.50.30.50">
    <property type="entry name" value="Putative cyclase"/>
    <property type="match status" value="1"/>
</dbReference>
<sequence>MTTPQAYTNVIDLTHVIKEDMPVYPGTEAPIIEQGTTVAKEGFAEKRLTFFSHIGTHMDAPAHIFDGKKTLDALPASTFTGAACIIDVSGVETITLDLLKQHEERIAQCDFVLFSSGHETLWGTDTYFSPFPTLNEEAATWLTQQNLKGLGIDAISFDTMDVTRLFIHEILLGSGMVLIENLKNLSQITEPIFTFVALPLNILESDGSPIRAIAMLP</sequence>
<proteinExistence type="predicted"/>
<dbReference type="OrthoDB" id="7067800at2"/>
<keyword evidence="2" id="KW-1185">Reference proteome</keyword>
<dbReference type="InterPro" id="IPR037175">
    <property type="entry name" value="KFase_sf"/>
</dbReference>
<dbReference type="AlphaFoldDB" id="A0A1B7XD23"/>
<accession>A0A1B7XD23</accession>